<proteinExistence type="inferred from homology"/>
<dbReference type="PANTHER" id="PTHR34699">
    <property type="match status" value="1"/>
</dbReference>
<evidence type="ECO:0000256" key="9">
    <source>
        <dbReference type="ARBA" id="ARBA00048781"/>
    </source>
</evidence>
<organism evidence="12 13">
    <name type="scientific">Metabacillus endolithicus</name>
    <dbReference type="NCBI Taxonomy" id="1535204"/>
    <lineage>
        <taxon>Bacteria</taxon>
        <taxon>Bacillati</taxon>
        <taxon>Bacillota</taxon>
        <taxon>Bacilli</taxon>
        <taxon>Bacillales</taxon>
        <taxon>Bacillaceae</taxon>
        <taxon>Metabacillus</taxon>
    </lineage>
</organism>
<dbReference type="Proteomes" id="UP001597318">
    <property type="component" value="Unassembled WGS sequence"/>
</dbReference>
<evidence type="ECO:0000256" key="5">
    <source>
        <dbReference type="ARBA" id="ARBA00022842"/>
    </source>
</evidence>
<keyword evidence="6 10" id="KW-0546">Nucleotide metabolism</keyword>
<dbReference type="PANTHER" id="PTHR34699:SF2">
    <property type="entry name" value="NON-CANONICAL PURINE NTP PHOSPHATASE_PRRC1 DOMAIN-CONTAINING PROTEIN"/>
    <property type="match status" value="1"/>
</dbReference>
<dbReference type="RefSeq" id="WP_247345146.1">
    <property type="nucleotide sequence ID" value="NZ_CP095550.1"/>
</dbReference>
<comment type="similarity">
    <text evidence="10">Belongs to the YjjX NTPase family.</text>
</comment>
<reference evidence="13" key="1">
    <citation type="journal article" date="2019" name="Int. J. Syst. Evol. Microbiol.">
        <title>The Global Catalogue of Microorganisms (GCM) 10K type strain sequencing project: providing services to taxonomists for standard genome sequencing and annotation.</title>
        <authorList>
            <consortium name="The Broad Institute Genomics Platform"/>
            <consortium name="The Broad Institute Genome Sequencing Center for Infectious Disease"/>
            <person name="Wu L."/>
            <person name="Ma J."/>
        </authorList>
    </citation>
    <scope>NUCLEOTIDE SEQUENCE [LARGE SCALE GENOMIC DNA]</scope>
    <source>
        <strain evidence="13">CGMCC 1.15474</strain>
    </source>
</reference>
<comment type="function">
    <text evidence="10">Phosphatase that hydrolyzes non-canonical purine nucleotides such as XTP and ITP to their respective diphosphate derivatives. Probably excludes non-canonical purines from DNA/RNA precursor pool, thus preventing their incorporation into DNA/RNA and avoiding chromosomal lesions.</text>
</comment>
<name>A0ABW5BVD8_9BACI</name>
<protein>
    <recommendedName>
        <fullName evidence="10">Probable inosine/xanthosine triphosphatase</fullName>
        <shortName evidence="10">ITPase/XTPase</shortName>
        <ecNumber evidence="10">3.6.1.73</ecNumber>
    </recommendedName>
    <alternativeName>
        <fullName evidence="10">Non-canonical purine NTP phosphatase</fullName>
    </alternativeName>
    <alternativeName>
        <fullName evidence="10">Non-standard purine NTP phosphatase</fullName>
    </alternativeName>
    <alternativeName>
        <fullName evidence="10">Nucleoside-triphosphate phosphatase</fullName>
        <shortName evidence="10">NTPase</shortName>
    </alternativeName>
</protein>
<sequence length="174" mass="18703">MRIAIGTKNPTKVNAVKGAFAKHVNAEFISTNVSSNVSAQPITDHETLTGAMNRAKNALEAEGSDSDLGVGLEGGLVKTDFGYFLCNWGAVAAPKSQPIIAGGARIMIPDEIGDLVFSGRELGDVMDDYVKKNNVRQNEGAIGVFTNGLVDRTKMFQELSSLLIGQYLYQQKHK</sequence>
<dbReference type="EC" id="3.6.1.73" evidence="10"/>
<dbReference type="Pfam" id="PF01931">
    <property type="entry name" value="NTPase_I-T"/>
    <property type="match status" value="1"/>
</dbReference>
<comment type="caution">
    <text evidence="12">The sequence shown here is derived from an EMBL/GenBank/DDBJ whole genome shotgun (WGS) entry which is preliminary data.</text>
</comment>
<comment type="caution">
    <text evidence="10">Lacks conserved residue(s) required for the propagation of feature annotation.</text>
</comment>
<evidence type="ECO:0000256" key="4">
    <source>
        <dbReference type="ARBA" id="ARBA00022801"/>
    </source>
</evidence>
<evidence type="ECO:0000313" key="13">
    <source>
        <dbReference type="Proteomes" id="UP001597318"/>
    </source>
</evidence>
<evidence type="ECO:0000256" key="7">
    <source>
        <dbReference type="ARBA" id="ARBA00023211"/>
    </source>
</evidence>
<dbReference type="NCBIfam" id="NF002850">
    <property type="entry name" value="PRK03114.1"/>
    <property type="match status" value="1"/>
</dbReference>
<keyword evidence="3 10" id="KW-0547">Nucleotide-binding</keyword>
<comment type="cofactor">
    <cofactor evidence="10">
        <name>Mg(2+)</name>
        <dbReference type="ChEBI" id="CHEBI:18420"/>
    </cofactor>
    <cofactor evidence="10">
        <name>Mn(2+)</name>
        <dbReference type="ChEBI" id="CHEBI:29035"/>
    </cofactor>
    <text evidence="10">Binds 1 divalent metal cation per subunit; can use either Mg(2+) or Mn(2+).</text>
</comment>
<dbReference type="InterPro" id="IPR002786">
    <property type="entry name" value="Non_canon_purine_NTPase"/>
</dbReference>
<evidence type="ECO:0000256" key="1">
    <source>
        <dbReference type="ARBA" id="ARBA00001936"/>
    </source>
</evidence>
<comment type="catalytic activity">
    <reaction evidence="8 10">
        <text>ITP + H2O = IDP + phosphate + H(+)</text>
        <dbReference type="Rhea" id="RHEA:28330"/>
        <dbReference type="ChEBI" id="CHEBI:15377"/>
        <dbReference type="ChEBI" id="CHEBI:15378"/>
        <dbReference type="ChEBI" id="CHEBI:43474"/>
        <dbReference type="ChEBI" id="CHEBI:58280"/>
        <dbReference type="ChEBI" id="CHEBI:61402"/>
        <dbReference type="EC" id="3.6.1.73"/>
    </reaction>
</comment>
<dbReference type="InterPro" id="IPR050299">
    <property type="entry name" value="YjjX_NTPase"/>
</dbReference>
<keyword evidence="7 10" id="KW-0464">Manganese</keyword>
<keyword evidence="4 10" id="KW-0378">Hydrolase</keyword>
<dbReference type="InterPro" id="IPR029001">
    <property type="entry name" value="ITPase-like_fam"/>
</dbReference>
<comment type="catalytic activity">
    <reaction evidence="9 10">
        <text>XTP + H2O = XDP + phosphate + H(+)</text>
        <dbReference type="Rhea" id="RHEA:28406"/>
        <dbReference type="ChEBI" id="CHEBI:15377"/>
        <dbReference type="ChEBI" id="CHEBI:15378"/>
        <dbReference type="ChEBI" id="CHEBI:43474"/>
        <dbReference type="ChEBI" id="CHEBI:59884"/>
        <dbReference type="ChEBI" id="CHEBI:61314"/>
        <dbReference type="EC" id="3.6.1.73"/>
    </reaction>
</comment>
<keyword evidence="5 10" id="KW-0460">Magnesium</keyword>
<evidence type="ECO:0000259" key="11">
    <source>
        <dbReference type="Pfam" id="PF01931"/>
    </source>
</evidence>
<evidence type="ECO:0000313" key="12">
    <source>
        <dbReference type="EMBL" id="MFD2213614.1"/>
    </source>
</evidence>
<dbReference type="SUPFAM" id="SSF52972">
    <property type="entry name" value="ITPase-like"/>
    <property type="match status" value="1"/>
</dbReference>
<comment type="cofactor">
    <cofactor evidence="1">
        <name>Mn(2+)</name>
        <dbReference type="ChEBI" id="CHEBI:29035"/>
    </cofactor>
</comment>
<feature type="binding site" evidence="10">
    <location>
        <position position="65"/>
    </location>
    <ligand>
        <name>Mg(2+)</name>
        <dbReference type="ChEBI" id="CHEBI:18420"/>
    </ligand>
</feature>
<keyword evidence="2 10" id="KW-0479">Metal-binding</keyword>
<dbReference type="EMBL" id="JBHUIK010000002">
    <property type="protein sequence ID" value="MFD2213614.1"/>
    <property type="molecule type" value="Genomic_DNA"/>
</dbReference>
<gene>
    <name evidence="12" type="ORF">ACFSKK_07995</name>
</gene>
<dbReference type="InterPro" id="IPR026533">
    <property type="entry name" value="NTPase/PRRC1"/>
</dbReference>
<evidence type="ECO:0000256" key="6">
    <source>
        <dbReference type="ARBA" id="ARBA00023080"/>
    </source>
</evidence>
<dbReference type="Gene3D" id="3.90.950.10">
    <property type="match status" value="1"/>
</dbReference>
<accession>A0ABW5BVD8</accession>
<dbReference type="HAMAP" id="MF_00648">
    <property type="entry name" value="Non_canon_purine_NTPase_YjjX"/>
    <property type="match status" value="1"/>
</dbReference>
<evidence type="ECO:0000256" key="10">
    <source>
        <dbReference type="HAMAP-Rule" id="MF_00648"/>
    </source>
</evidence>
<feature type="domain" description="Non-canonical purine NTP phosphatase/PRRC1" evidence="11">
    <location>
        <begin position="6"/>
        <end position="158"/>
    </location>
</feature>
<evidence type="ECO:0000256" key="8">
    <source>
        <dbReference type="ARBA" id="ARBA00048174"/>
    </source>
</evidence>
<evidence type="ECO:0000256" key="2">
    <source>
        <dbReference type="ARBA" id="ARBA00022723"/>
    </source>
</evidence>
<evidence type="ECO:0000256" key="3">
    <source>
        <dbReference type="ARBA" id="ARBA00022741"/>
    </source>
</evidence>
<comment type="subunit">
    <text evidence="10">Homodimer.</text>
</comment>
<keyword evidence="13" id="KW-1185">Reference proteome</keyword>